<keyword evidence="9" id="KW-0812">Transmembrane</keyword>
<protein>
    <recommendedName>
        <fullName evidence="10">Protein kinase domain-containing protein</fullName>
    </recommendedName>
</protein>
<dbReference type="Pfam" id="PF12819">
    <property type="entry name" value="Malectin_like"/>
    <property type="match status" value="1"/>
</dbReference>
<feature type="domain" description="Protein kinase" evidence="10">
    <location>
        <begin position="518"/>
        <end position="792"/>
    </location>
</feature>
<dbReference type="CDD" id="cd14066">
    <property type="entry name" value="STKc_IRAK"/>
    <property type="match status" value="1"/>
</dbReference>
<evidence type="ECO:0000256" key="4">
    <source>
        <dbReference type="ARBA" id="ARBA00022679"/>
    </source>
</evidence>
<evidence type="ECO:0000256" key="1">
    <source>
        <dbReference type="ARBA" id="ARBA00004167"/>
    </source>
</evidence>
<reference evidence="11" key="1">
    <citation type="submission" date="2015-04" db="UniProtKB">
        <authorList>
            <consortium name="EnsemblPlants"/>
        </authorList>
    </citation>
    <scope>IDENTIFICATION</scope>
</reference>
<dbReference type="Gramene" id="OPUNC09G06020.1">
    <property type="protein sequence ID" value="OPUNC09G06020.1"/>
    <property type="gene ID" value="OPUNC09G06020"/>
</dbReference>
<dbReference type="Gene3D" id="3.30.200.20">
    <property type="entry name" value="Phosphorylase Kinase, domain 1"/>
    <property type="match status" value="1"/>
</dbReference>
<feature type="transmembrane region" description="Helical" evidence="9">
    <location>
        <begin position="449"/>
        <end position="472"/>
    </location>
</feature>
<keyword evidence="7" id="KW-0067">ATP-binding</keyword>
<dbReference type="InterPro" id="IPR000719">
    <property type="entry name" value="Prot_kinase_dom"/>
</dbReference>
<keyword evidence="6" id="KW-0418">Kinase</keyword>
<dbReference type="Pfam" id="PF07714">
    <property type="entry name" value="PK_Tyr_Ser-Thr"/>
    <property type="match status" value="1"/>
</dbReference>
<keyword evidence="12" id="KW-1185">Reference proteome</keyword>
<name>A0A0E0M095_ORYPU</name>
<dbReference type="InterPro" id="IPR011009">
    <property type="entry name" value="Kinase-like_dom_sf"/>
</dbReference>
<keyword evidence="9" id="KW-1133">Transmembrane helix</keyword>
<dbReference type="SMART" id="SM00220">
    <property type="entry name" value="S_TKc"/>
    <property type="match status" value="1"/>
</dbReference>
<dbReference type="FunFam" id="3.30.200.20:FF:000039">
    <property type="entry name" value="receptor-like protein kinase FERONIA"/>
    <property type="match status" value="1"/>
</dbReference>
<keyword evidence="4" id="KW-0808">Transferase</keyword>
<evidence type="ECO:0000256" key="8">
    <source>
        <dbReference type="ARBA" id="ARBA00023170"/>
    </source>
</evidence>
<dbReference type="PANTHER" id="PTHR45631">
    <property type="entry name" value="OS07G0107800 PROTEIN-RELATED"/>
    <property type="match status" value="1"/>
</dbReference>
<dbReference type="Proteomes" id="UP000026962">
    <property type="component" value="Chromosome 9"/>
</dbReference>
<dbReference type="STRING" id="4537.A0A0E0M095"/>
<evidence type="ECO:0000259" key="10">
    <source>
        <dbReference type="PROSITE" id="PS50011"/>
    </source>
</evidence>
<dbReference type="eggNOG" id="KOG1187">
    <property type="taxonomic scope" value="Eukaryota"/>
</dbReference>
<accession>A0A0E0M095</accession>
<evidence type="ECO:0000256" key="5">
    <source>
        <dbReference type="ARBA" id="ARBA00022741"/>
    </source>
</evidence>
<evidence type="ECO:0000256" key="7">
    <source>
        <dbReference type="ARBA" id="ARBA00022840"/>
    </source>
</evidence>
<organism evidence="11">
    <name type="scientific">Oryza punctata</name>
    <name type="common">Red rice</name>
    <dbReference type="NCBI Taxonomy" id="4537"/>
    <lineage>
        <taxon>Eukaryota</taxon>
        <taxon>Viridiplantae</taxon>
        <taxon>Streptophyta</taxon>
        <taxon>Embryophyta</taxon>
        <taxon>Tracheophyta</taxon>
        <taxon>Spermatophyta</taxon>
        <taxon>Magnoliopsida</taxon>
        <taxon>Liliopsida</taxon>
        <taxon>Poales</taxon>
        <taxon>Poaceae</taxon>
        <taxon>BOP clade</taxon>
        <taxon>Oryzoideae</taxon>
        <taxon>Oryzeae</taxon>
        <taxon>Oryzinae</taxon>
        <taxon>Oryza</taxon>
    </lineage>
</organism>
<comment type="subcellular location">
    <subcellularLocation>
        <location evidence="1">Membrane</location>
        <topology evidence="1">Single-pass membrane protein</topology>
    </subcellularLocation>
</comment>
<dbReference type="InterPro" id="IPR024788">
    <property type="entry name" value="Malectin-like_Carb-bd_dom"/>
</dbReference>
<dbReference type="InterPro" id="IPR001245">
    <property type="entry name" value="Ser-Thr/Tyr_kinase_cat_dom"/>
</dbReference>
<keyword evidence="8" id="KW-0675">Receptor</keyword>
<evidence type="ECO:0000256" key="2">
    <source>
        <dbReference type="ARBA" id="ARBA00022527"/>
    </source>
</evidence>
<keyword evidence="5" id="KW-0547">Nucleotide-binding</keyword>
<reference evidence="11" key="2">
    <citation type="submission" date="2018-05" db="EMBL/GenBank/DDBJ databases">
        <title>OpunRS2 (Oryza punctata Reference Sequence Version 2).</title>
        <authorList>
            <person name="Zhang J."/>
            <person name="Kudrna D."/>
            <person name="Lee S."/>
            <person name="Talag J."/>
            <person name="Welchert J."/>
            <person name="Wing R.A."/>
        </authorList>
    </citation>
    <scope>NUCLEOTIDE SEQUENCE [LARGE SCALE GENOMIC DNA]</scope>
</reference>
<dbReference type="SUPFAM" id="SSF56112">
    <property type="entry name" value="Protein kinase-like (PK-like)"/>
    <property type="match status" value="1"/>
</dbReference>
<dbReference type="GO" id="GO:0005524">
    <property type="term" value="F:ATP binding"/>
    <property type="evidence" value="ECO:0007669"/>
    <property type="project" value="UniProtKB-KW"/>
</dbReference>
<evidence type="ECO:0000256" key="9">
    <source>
        <dbReference type="SAM" id="Phobius"/>
    </source>
</evidence>
<keyword evidence="9" id="KW-0472">Membrane</keyword>
<dbReference type="HOGENOM" id="CLU_000288_41_2_1"/>
<dbReference type="GO" id="GO:0004674">
    <property type="term" value="F:protein serine/threonine kinase activity"/>
    <property type="evidence" value="ECO:0007669"/>
    <property type="project" value="UniProtKB-KW"/>
</dbReference>
<dbReference type="PANTHER" id="PTHR45631:SF112">
    <property type="entry name" value="OS09G0355400 PROTEIN"/>
    <property type="match status" value="1"/>
</dbReference>
<evidence type="ECO:0000313" key="12">
    <source>
        <dbReference type="Proteomes" id="UP000026962"/>
    </source>
</evidence>
<dbReference type="PROSITE" id="PS50011">
    <property type="entry name" value="PROTEIN_KINASE_DOM"/>
    <property type="match status" value="1"/>
</dbReference>
<dbReference type="FunFam" id="1.10.510.10:FF:000146">
    <property type="entry name" value="LRR receptor-like serine/threonine-protein kinase IOS1"/>
    <property type="match status" value="1"/>
</dbReference>
<evidence type="ECO:0000256" key="6">
    <source>
        <dbReference type="ARBA" id="ARBA00022777"/>
    </source>
</evidence>
<proteinExistence type="predicted"/>
<dbReference type="EnsemblPlants" id="OPUNC09G06020.1">
    <property type="protein sequence ID" value="OPUNC09G06020.1"/>
    <property type="gene ID" value="OPUNC09G06020"/>
</dbReference>
<dbReference type="Gene3D" id="1.10.510.10">
    <property type="entry name" value="Transferase(Phosphotransferase) domain 1"/>
    <property type="match status" value="1"/>
</dbReference>
<dbReference type="AlphaFoldDB" id="A0A0E0M095"/>
<dbReference type="GO" id="GO:0016020">
    <property type="term" value="C:membrane"/>
    <property type="evidence" value="ECO:0007669"/>
    <property type="project" value="UniProtKB-SubCell"/>
</dbReference>
<evidence type="ECO:0000256" key="3">
    <source>
        <dbReference type="ARBA" id="ARBA00022553"/>
    </source>
</evidence>
<dbReference type="OMA" id="WEGNIKP"/>
<dbReference type="InterPro" id="IPR008271">
    <property type="entry name" value="Ser/Thr_kinase_AS"/>
</dbReference>
<sequence length="802" mass="89815">MADPLYCLRRHFQVVRYLISEPAVWILSVDEGFISIDCGLSSGTSYLDEKTGLNYTSDYGYIYTGKDHNISAEYNGQELFKTGLNLRSFPTGGRNCYTLSPATTGHKYLVRATFMHGNYDGKEHDLARSPLTFDVYMGLHFWDRISVNNTAKTYIAEVIVVAEVNWISVCLMDIGNGTPFISSLEMRQMKSSLYPVVMANQSIALQERYGMGVSSLLRYPDDPYDRLWWPWQGGSRLLNISINETIKRYPGDKIEVPTGVLQTAVTSSATSIPLNFSWTAPTSWPATVAVPAYYLNLHYTDFQQKLREFNIYYNGFLWEGNIKPAHLIADYRSATVQFTSDNGFYNVCLIATKASVLPPILSAYEIYYLVQHDSTMTSSEDVDAMMTIKSEYQVKKNWMGDPCVPETYAWTGLTCQSDGIISRVISMYETTNGDPCNGKSPKKKNMVGLVLAIVIPVLMVVLLVLTSLVIYFCRKQAPVRLLGCVDVPHIKSKEDCKDHINISDGREFTYKELMEITNNFSVCIGEGGFGPVFHGRLKDGTEVAVKIHSPTSEIEKGMTEFLAEVESLTTVHHRHLVFLVGYCTNKNHLALIYEYMPNGSLYDHIRGKKAVIQTLRWCDRVRITLEAAQGLDYLHTGCVLPIIHRDLKSHNILLGHDMVAKISDFGLSKSYFNVAQSHISVTAAGTIGYIDPEYCLSGRLTTSSDVFSFGVVLLEIVTGEPPIVPTTVHILQRVKEKVSTGNIETIVDPRLDGDYDVSSIWKVVDIALLCTKEASDERPTMSMVVAQLKDALALEEARNINQ</sequence>
<keyword evidence="3" id="KW-0597">Phosphoprotein</keyword>
<evidence type="ECO:0000313" key="11">
    <source>
        <dbReference type="EnsemblPlants" id="OPUNC09G06020.1"/>
    </source>
</evidence>
<dbReference type="PROSITE" id="PS00108">
    <property type="entry name" value="PROTEIN_KINASE_ST"/>
    <property type="match status" value="1"/>
</dbReference>
<keyword evidence="2" id="KW-0723">Serine/threonine-protein kinase</keyword>